<feature type="signal peptide" evidence="1">
    <location>
        <begin position="1"/>
        <end position="20"/>
    </location>
</feature>
<dbReference type="Proteomes" id="UP001349262">
    <property type="component" value="Unassembled WGS sequence"/>
</dbReference>
<gene>
    <name evidence="2" type="ORF">MRSR164_03720</name>
</gene>
<keyword evidence="3" id="KW-1185">Reference proteome</keyword>
<organism evidence="2 3">
    <name type="scientific">Methylobacterium radiotolerans</name>
    <dbReference type="NCBI Taxonomy" id="31998"/>
    <lineage>
        <taxon>Bacteria</taxon>
        <taxon>Pseudomonadati</taxon>
        <taxon>Pseudomonadota</taxon>
        <taxon>Alphaproteobacteria</taxon>
        <taxon>Hyphomicrobiales</taxon>
        <taxon>Methylobacteriaceae</taxon>
        <taxon>Methylobacterium</taxon>
    </lineage>
</organism>
<accession>A0ABU7T5V6</accession>
<feature type="chain" id="PRO_5047456521" evidence="1">
    <location>
        <begin position="21"/>
        <end position="121"/>
    </location>
</feature>
<sequence length="121" mass="12332">MIPWRTALIGSLLLAVPVCAHEATGKNGGRMTDAGAYHVELVAKDKTVDVYVLDGSEKPVPAAGFKATAILVVDGKPARVALTPADGNRLTGQAQVPLSVTPKGAVQLTAPDGATASGKFN</sequence>
<evidence type="ECO:0000313" key="2">
    <source>
        <dbReference type="EMBL" id="MEE7455946.1"/>
    </source>
</evidence>
<comment type="caution">
    <text evidence="2">The sequence shown here is derived from an EMBL/GenBank/DDBJ whole genome shotgun (WGS) entry which is preliminary data.</text>
</comment>
<evidence type="ECO:0000256" key="1">
    <source>
        <dbReference type="SAM" id="SignalP"/>
    </source>
</evidence>
<keyword evidence="1" id="KW-0732">Signal</keyword>
<reference evidence="2 3" key="1">
    <citation type="journal article" date="2012" name="Genet. Mol. Biol.">
        <title>Analysis of 16S rRNA and mxaF genes revealing insights into Methylobacterium niche-specific plant association.</title>
        <authorList>
            <person name="Dourado M.N."/>
            <person name="Andreote F.D."/>
            <person name="Dini-Andreote F."/>
            <person name="Conti R."/>
            <person name="Araujo J.M."/>
            <person name="Araujo W.L."/>
        </authorList>
    </citation>
    <scope>NUCLEOTIDE SEQUENCE [LARGE SCALE GENOMIC DNA]</scope>
    <source>
        <strain evidence="2 3">SR1.6/4</strain>
    </source>
</reference>
<proteinExistence type="predicted"/>
<name>A0ABU7T5V6_9HYPH</name>
<protein>
    <submittedName>
        <fullName evidence="2">Uncharacterized protein</fullName>
    </submittedName>
</protein>
<evidence type="ECO:0000313" key="3">
    <source>
        <dbReference type="Proteomes" id="UP001349262"/>
    </source>
</evidence>
<dbReference type="EMBL" id="MLBY01000002">
    <property type="protein sequence ID" value="MEE7455946.1"/>
    <property type="molecule type" value="Genomic_DNA"/>
</dbReference>